<dbReference type="AlphaFoldDB" id="A0AAV2B036"/>
<dbReference type="PANTHER" id="PTHR24416:SF619">
    <property type="entry name" value="TYROSINE-PROTEIN KINASE TRANSMEMBRANE RECEPTOR ROR-LIKE PROTEIN"/>
    <property type="match status" value="1"/>
</dbReference>
<keyword evidence="5" id="KW-0472">Membrane</keyword>
<dbReference type="PROSITE" id="PS00107">
    <property type="entry name" value="PROTEIN_KINASE_ATP"/>
    <property type="match status" value="1"/>
</dbReference>
<feature type="transmembrane region" description="Helical" evidence="5">
    <location>
        <begin position="133"/>
        <end position="160"/>
    </location>
</feature>
<comment type="subcellular location">
    <subcellularLocation>
        <location evidence="1">Membrane</location>
        <topology evidence="1">Single-pass membrane protein</topology>
    </subcellularLocation>
</comment>
<dbReference type="GO" id="GO:0030424">
    <property type="term" value="C:axon"/>
    <property type="evidence" value="ECO:0007669"/>
    <property type="project" value="TreeGrafter"/>
</dbReference>
<reference evidence="7 8" key="1">
    <citation type="submission" date="2024-04" db="EMBL/GenBank/DDBJ databases">
        <authorList>
            <person name="Rising A."/>
            <person name="Reimegard J."/>
            <person name="Sonavane S."/>
            <person name="Akerstrom W."/>
            <person name="Nylinder S."/>
            <person name="Hedman E."/>
            <person name="Kallberg Y."/>
        </authorList>
    </citation>
    <scope>NUCLEOTIDE SEQUENCE [LARGE SCALE GENOMIC DNA]</scope>
</reference>
<dbReference type="GO" id="GO:0051897">
    <property type="term" value="P:positive regulation of phosphatidylinositol 3-kinase/protein kinase B signal transduction"/>
    <property type="evidence" value="ECO:0007669"/>
    <property type="project" value="TreeGrafter"/>
</dbReference>
<dbReference type="Gene3D" id="1.10.510.10">
    <property type="entry name" value="Transferase(Phosphotransferase) domain 1"/>
    <property type="match status" value="1"/>
</dbReference>
<dbReference type="EMBL" id="CAXIEN010000252">
    <property type="protein sequence ID" value="CAL1289646.1"/>
    <property type="molecule type" value="Genomic_DNA"/>
</dbReference>
<dbReference type="InterPro" id="IPR017441">
    <property type="entry name" value="Protein_kinase_ATP_BS"/>
</dbReference>
<dbReference type="SUPFAM" id="SSF56112">
    <property type="entry name" value="Protein kinase-like (PK-like)"/>
    <property type="match status" value="1"/>
</dbReference>
<proteinExistence type="predicted"/>
<dbReference type="Proteomes" id="UP001497382">
    <property type="component" value="Unassembled WGS sequence"/>
</dbReference>
<dbReference type="InterPro" id="IPR001245">
    <property type="entry name" value="Ser-Thr/Tyr_kinase_cat_dom"/>
</dbReference>
<feature type="domain" description="Protein kinase" evidence="6">
    <location>
        <begin position="219"/>
        <end position="492"/>
    </location>
</feature>
<dbReference type="PRINTS" id="PR00109">
    <property type="entry name" value="TYRKINASE"/>
</dbReference>
<keyword evidence="5" id="KW-0812">Transmembrane</keyword>
<dbReference type="GO" id="GO:0005886">
    <property type="term" value="C:plasma membrane"/>
    <property type="evidence" value="ECO:0007669"/>
    <property type="project" value="TreeGrafter"/>
</dbReference>
<dbReference type="GO" id="GO:0010976">
    <property type="term" value="P:positive regulation of neuron projection development"/>
    <property type="evidence" value="ECO:0007669"/>
    <property type="project" value="TreeGrafter"/>
</dbReference>
<comment type="catalytic activity">
    <reaction evidence="2">
        <text>L-tyrosyl-[protein] + ATP = O-phospho-L-tyrosyl-[protein] + ADP + H(+)</text>
        <dbReference type="Rhea" id="RHEA:10596"/>
        <dbReference type="Rhea" id="RHEA-COMP:10136"/>
        <dbReference type="Rhea" id="RHEA-COMP:20101"/>
        <dbReference type="ChEBI" id="CHEBI:15378"/>
        <dbReference type="ChEBI" id="CHEBI:30616"/>
        <dbReference type="ChEBI" id="CHEBI:46858"/>
        <dbReference type="ChEBI" id="CHEBI:61978"/>
        <dbReference type="ChEBI" id="CHEBI:456216"/>
        <dbReference type="EC" id="2.7.10.1"/>
    </reaction>
</comment>
<dbReference type="Pfam" id="PF07714">
    <property type="entry name" value="PK_Tyr_Ser-Thr"/>
    <property type="match status" value="1"/>
</dbReference>
<dbReference type="GO" id="GO:1990090">
    <property type="term" value="P:cellular response to nerve growth factor stimulus"/>
    <property type="evidence" value="ECO:0007669"/>
    <property type="project" value="TreeGrafter"/>
</dbReference>
<organism evidence="7 8">
    <name type="scientific">Larinioides sclopetarius</name>
    <dbReference type="NCBI Taxonomy" id="280406"/>
    <lineage>
        <taxon>Eukaryota</taxon>
        <taxon>Metazoa</taxon>
        <taxon>Ecdysozoa</taxon>
        <taxon>Arthropoda</taxon>
        <taxon>Chelicerata</taxon>
        <taxon>Arachnida</taxon>
        <taxon>Araneae</taxon>
        <taxon>Araneomorphae</taxon>
        <taxon>Entelegynae</taxon>
        <taxon>Araneoidea</taxon>
        <taxon>Araneidae</taxon>
        <taxon>Larinioides</taxon>
    </lineage>
</organism>
<keyword evidence="3" id="KW-0547">Nucleotide-binding</keyword>
<evidence type="ECO:0000259" key="6">
    <source>
        <dbReference type="PROSITE" id="PS50011"/>
    </source>
</evidence>
<evidence type="ECO:0000256" key="1">
    <source>
        <dbReference type="ARBA" id="ARBA00004167"/>
    </source>
</evidence>
<dbReference type="PANTHER" id="PTHR24416">
    <property type="entry name" value="TYROSINE-PROTEIN KINASE RECEPTOR"/>
    <property type="match status" value="1"/>
</dbReference>
<evidence type="ECO:0000256" key="4">
    <source>
        <dbReference type="SAM" id="MobiDB-lite"/>
    </source>
</evidence>
<dbReference type="GO" id="GO:0043121">
    <property type="term" value="F:neurotrophin binding"/>
    <property type="evidence" value="ECO:0007669"/>
    <property type="project" value="TreeGrafter"/>
</dbReference>
<comment type="caution">
    <text evidence="7">The sequence shown here is derived from an EMBL/GenBank/DDBJ whole genome shotgun (WGS) entry which is preliminary data.</text>
</comment>
<evidence type="ECO:0000313" key="8">
    <source>
        <dbReference type="Proteomes" id="UP001497382"/>
    </source>
</evidence>
<keyword evidence="5" id="KW-1133">Transmembrane helix</keyword>
<dbReference type="SMART" id="SM00219">
    <property type="entry name" value="TyrKc"/>
    <property type="match status" value="1"/>
</dbReference>
<dbReference type="GO" id="GO:0005524">
    <property type="term" value="F:ATP binding"/>
    <property type="evidence" value="ECO:0007669"/>
    <property type="project" value="UniProtKB-UniRule"/>
</dbReference>
<dbReference type="InterPro" id="IPR000719">
    <property type="entry name" value="Prot_kinase_dom"/>
</dbReference>
<evidence type="ECO:0000256" key="3">
    <source>
        <dbReference type="PROSITE-ProRule" id="PRU10141"/>
    </source>
</evidence>
<dbReference type="InterPro" id="IPR008266">
    <property type="entry name" value="Tyr_kinase_AS"/>
</dbReference>
<dbReference type="PROSITE" id="PS00109">
    <property type="entry name" value="PROTEIN_KINASE_TYR"/>
    <property type="match status" value="1"/>
</dbReference>
<dbReference type="InterPro" id="IPR050122">
    <property type="entry name" value="RTK"/>
</dbReference>
<dbReference type="InterPro" id="IPR020635">
    <property type="entry name" value="Tyr_kinase_cat_dom"/>
</dbReference>
<gene>
    <name evidence="7" type="ORF">LARSCL_LOCUS16054</name>
</gene>
<dbReference type="GO" id="GO:0004714">
    <property type="term" value="F:transmembrane receptor protein tyrosine kinase activity"/>
    <property type="evidence" value="ECO:0007669"/>
    <property type="project" value="UniProtKB-EC"/>
</dbReference>
<feature type="binding site" evidence="3">
    <location>
        <position position="251"/>
    </location>
    <ligand>
        <name>ATP</name>
        <dbReference type="ChEBI" id="CHEBI:30616"/>
    </ligand>
</feature>
<dbReference type="GO" id="GO:0005030">
    <property type="term" value="F:neurotrophin receptor activity"/>
    <property type="evidence" value="ECO:0007669"/>
    <property type="project" value="TreeGrafter"/>
</dbReference>
<dbReference type="FunFam" id="1.10.510.10:FF:001614">
    <property type="entry name" value="Nerve growth factor receptor TRKA, putative"/>
    <property type="match status" value="1"/>
</dbReference>
<dbReference type="GO" id="GO:0043235">
    <property type="term" value="C:receptor complex"/>
    <property type="evidence" value="ECO:0007669"/>
    <property type="project" value="TreeGrafter"/>
</dbReference>
<sequence>MEFGNSTNHIFEMKSEAGEETVDICGLNPNICGMEAGCYNQGDSYLCLCHDLKPADANNNCDRTESPSSPTSSTDSSVTKVLLQVAPTEGSFGPHQLLGMLSTSKQPPGNLTESNSTLTSEPSHVVPHTSAGFAGLSAVLGTCLFALVLLTICSLILFVYHRRKGTLCWWLSPDRRRNAAAMSLSKCMEQYIANPNYYSTSPDAPLLGMRHLQIPSDNVVLMEEIGEGCFGKVHKGMYTRNDGLMQMVAVKTLKDNFNQDAQTDFEREVEIMSSFSHENILKLEGIVFKENQTCPWMVFEFMQHGDLAQLLRSNSPLSRTQNTEQAVELNESNLIWISSQIANGMMYLSSQHFVHRDLATRNCLVGDHLSVKISDFGMSRDIYTSDYYKVRGSRMLPIRWMAPESITYGKFSLESDVWAFGVVLWEIFTCGKQPYYGHSNDEVVKLILQGILLSTPENCPPFICNVMAGCWKTEPRDRLTFADVYDIISQYTTDTRLEASSPPEYMRMDNDNYLLPTGITVI</sequence>
<dbReference type="PROSITE" id="PS50011">
    <property type="entry name" value="PROTEIN_KINASE_DOM"/>
    <property type="match status" value="1"/>
</dbReference>
<protein>
    <recommendedName>
        <fullName evidence="6">Protein kinase domain-containing protein</fullName>
    </recommendedName>
</protein>
<evidence type="ECO:0000256" key="2">
    <source>
        <dbReference type="ARBA" id="ARBA00051243"/>
    </source>
</evidence>
<evidence type="ECO:0000256" key="5">
    <source>
        <dbReference type="SAM" id="Phobius"/>
    </source>
</evidence>
<dbReference type="Gene3D" id="3.30.200.20">
    <property type="entry name" value="Phosphorylase Kinase, domain 1"/>
    <property type="match status" value="1"/>
</dbReference>
<evidence type="ECO:0000313" key="7">
    <source>
        <dbReference type="EMBL" id="CAL1289646.1"/>
    </source>
</evidence>
<feature type="region of interest" description="Disordered" evidence="4">
    <location>
        <begin position="103"/>
        <end position="123"/>
    </location>
</feature>
<keyword evidence="3" id="KW-0067">ATP-binding</keyword>
<name>A0AAV2B036_9ARAC</name>
<dbReference type="InterPro" id="IPR011009">
    <property type="entry name" value="Kinase-like_dom_sf"/>
</dbReference>
<feature type="compositionally biased region" description="Polar residues" evidence="4">
    <location>
        <begin position="103"/>
        <end position="122"/>
    </location>
</feature>
<keyword evidence="8" id="KW-1185">Reference proteome</keyword>
<accession>A0AAV2B036</accession>
<dbReference type="GO" id="GO:0007169">
    <property type="term" value="P:cell surface receptor protein tyrosine kinase signaling pathway"/>
    <property type="evidence" value="ECO:0007669"/>
    <property type="project" value="TreeGrafter"/>
</dbReference>